<evidence type="ECO:0000313" key="2">
    <source>
        <dbReference type="EMBL" id="KAB2930518.1"/>
    </source>
</evidence>
<evidence type="ECO:0000313" key="3">
    <source>
        <dbReference type="Proteomes" id="UP000460298"/>
    </source>
</evidence>
<dbReference type="Proteomes" id="UP000460298">
    <property type="component" value="Unassembled WGS sequence"/>
</dbReference>
<dbReference type="PANTHER" id="PTHR35812">
    <property type="entry name" value="LIPOPROTEIN"/>
    <property type="match status" value="1"/>
</dbReference>
<dbReference type="Pfam" id="PF07603">
    <property type="entry name" value="Lcl_C"/>
    <property type="match status" value="2"/>
</dbReference>
<name>A0A833LXS8_9LEPT</name>
<gene>
    <name evidence="2" type="ORF">F9K24_16825</name>
</gene>
<dbReference type="PROSITE" id="PS51257">
    <property type="entry name" value="PROKAR_LIPOPROTEIN"/>
    <property type="match status" value="1"/>
</dbReference>
<sequence length="358" mass="37836">MRNIVKGLILVSLLMGCRAEADFSKDLERIGFLFGAMTQGRVVDSGQNQCYDTGAVIPCQDTVYPGQDADYVGVPKPRSISAPIQKSNGDLITIDYGTGLVWTSCPIESVGNPDNTATCAGAPALTDKATAQSHCSALNDRQFGGMTEWRLPTIRDLRSLLVYVPGGPFYDSSAFPGAVSFQFWSDSVFGGMVVYADFSDGGIYTTGSSYRVRCVSGPALQPGNFQLTGGSMVTDNDTGLVFTRCAAGQDEAGGCAGSPQLLSWSLALQYCNNLTSGGRQWRLPAVQELEVTLRPGESPPVDLTFFPASSGSYWTSTTTPGPGMQAQAVTIIFDAGASHYSTTDKTLPTAAVRCVSGP</sequence>
<dbReference type="EMBL" id="WBUI01000020">
    <property type="protein sequence ID" value="KAB2930518.1"/>
    <property type="molecule type" value="Genomic_DNA"/>
</dbReference>
<proteinExistence type="predicted"/>
<dbReference type="PANTHER" id="PTHR35812:SF1">
    <property type="entry name" value="LIPOPROTEIN"/>
    <property type="match status" value="1"/>
</dbReference>
<accession>A0A833LXS8</accession>
<feature type="domain" description="Lcl C-terminal" evidence="1">
    <location>
        <begin position="93"/>
        <end position="215"/>
    </location>
</feature>
<reference evidence="2 3" key="1">
    <citation type="submission" date="2019-10" db="EMBL/GenBank/DDBJ databases">
        <title>Extracellular Electron Transfer in a Candidatus Methanoperedens spp. Enrichment Culture.</title>
        <authorList>
            <person name="Berger S."/>
            <person name="Rangel Shaw D."/>
            <person name="Berben T."/>
            <person name="In 'T Zandt M."/>
            <person name="Frank J."/>
            <person name="Reimann J."/>
            <person name="Jetten M.S.M."/>
            <person name="Welte C.U."/>
        </authorList>
    </citation>
    <scope>NUCLEOTIDE SEQUENCE [LARGE SCALE GENOMIC DNA]</scope>
    <source>
        <strain evidence="2">SB12</strain>
    </source>
</reference>
<organism evidence="2 3">
    <name type="scientific">Leptonema illini</name>
    <dbReference type="NCBI Taxonomy" id="183"/>
    <lineage>
        <taxon>Bacteria</taxon>
        <taxon>Pseudomonadati</taxon>
        <taxon>Spirochaetota</taxon>
        <taxon>Spirochaetia</taxon>
        <taxon>Leptospirales</taxon>
        <taxon>Leptospiraceae</taxon>
        <taxon>Leptonema</taxon>
    </lineage>
</organism>
<evidence type="ECO:0000259" key="1">
    <source>
        <dbReference type="Pfam" id="PF07603"/>
    </source>
</evidence>
<comment type="caution">
    <text evidence="2">The sequence shown here is derived from an EMBL/GenBank/DDBJ whole genome shotgun (WGS) entry which is preliminary data.</text>
</comment>
<feature type="domain" description="Lcl C-terminal" evidence="1">
    <location>
        <begin position="232"/>
        <end position="355"/>
    </location>
</feature>
<protein>
    <submittedName>
        <fullName evidence="2">DUF1566 domain-containing protein</fullName>
    </submittedName>
</protein>
<dbReference type="AlphaFoldDB" id="A0A833LXS8"/>
<dbReference type="InterPro" id="IPR011460">
    <property type="entry name" value="Lcl_C"/>
</dbReference>